<organism evidence="2 3">
    <name type="scientific">Neiella holothuriorum</name>
    <dbReference type="NCBI Taxonomy" id="2870530"/>
    <lineage>
        <taxon>Bacteria</taxon>
        <taxon>Pseudomonadati</taxon>
        <taxon>Pseudomonadota</taxon>
        <taxon>Gammaproteobacteria</taxon>
        <taxon>Alteromonadales</taxon>
        <taxon>Echinimonadaceae</taxon>
        <taxon>Neiella</taxon>
    </lineage>
</organism>
<dbReference type="EMBL" id="JAHZSS010000010">
    <property type="protein sequence ID" value="MBW8191304.1"/>
    <property type="molecule type" value="Genomic_DNA"/>
</dbReference>
<feature type="transmembrane region" description="Helical" evidence="1">
    <location>
        <begin position="254"/>
        <end position="273"/>
    </location>
</feature>
<gene>
    <name evidence="2" type="ORF">K0504_09670</name>
</gene>
<accession>A0ABS7EG39</accession>
<protein>
    <submittedName>
        <fullName evidence="2">Uncharacterized protein</fullName>
    </submittedName>
</protein>
<proteinExistence type="predicted"/>
<dbReference type="RefSeq" id="WP_220103987.1">
    <property type="nucleotide sequence ID" value="NZ_JAHZSS010000010.1"/>
</dbReference>
<feature type="transmembrane region" description="Helical" evidence="1">
    <location>
        <begin position="293"/>
        <end position="314"/>
    </location>
</feature>
<keyword evidence="1" id="KW-0472">Membrane</keyword>
<reference evidence="2" key="1">
    <citation type="submission" date="2021-07" db="EMBL/GenBank/DDBJ databases">
        <title>Neiella marina sp. nov., isolated from the intestinal content of sea cucumber Apostichopus japonicus.</title>
        <authorList>
            <person name="Bai X."/>
        </authorList>
    </citation>
    <scope>NUCLEOTIDE SEQUENCE</scope>
    <source>
        <strain evidence="2">126</strain>
    </source>
</reference>
<evidence type="ECO:0000313" key="2">
    <source>
        <dbReference type="EMBL" id="MBW8191304.1"/>
    </source>
</evidence>
<evidence type="ECO:0000313" key="3">
    <source>
        <dbReference type="Proteomes" id="UP001166251"/>
    </source>
</evidence>
<comment type="caution">
    <text evidence="2">The sequence shown here is derived from an EMBL/GenBank/DDBJ whole genome shotgun (WGS) entry which is preliminary data.</text>
</comment>
<name>A0ABS7EG39_9GAMM</name>
<sequence>MSQDALNNLSASLGELADAIEAKAGNHVSQASVLGAHFSRVPFSSVAAMCRELSSDLVASYSGSTATVEDLESYDGIVAELKQHVVPHLVSNNAQGHQALPNLLTTLTWLKGELSGELISSVMNDENHWPPSLEQRVRKIAPVVSKLEDQTSGLSGKVTAINEAYKTSRKLPETLASLEQAASETEDISTQLNRWKKSSGESRDKTIKHEQDAQKALENAAAIEKRIEEKYRIVTSTGLAAAFNKRALMLSLSLWGWFAILVTSITVAIWIGHGKLVAVEAMLTKETIHYAPVFIQLFLAALGLGGPIWIAIIATSQIGQRFKLSEDYAYKATVSQAYEGYRQEAVNLDEEYAKRLFSTALTRVEEAPLRLIQHESTDAPPVQVSKRVVATLEKTVDKLADVAKPIARKLTAKDETAN</sequence>
<keyword evidence="1" id="KW-1133">Transmembrane helix</keyword>
<keyword evidence="3" id="KW-1185">Reference proteome</keyword>
<dbReference type="Proteomes" id="UP001166251">
    <property type="component" value="Unassembled WGS sequence"/>
</dbReference>
<evidence type="ECO:0000256" key="1">
    <source>
        <dbReference type="SAM" id="Phobius"/>
    </source>
</evidence>
<keyword evidence="1" id="KW-0812">Transmembrane</keyword>